<name>A0A316EPN4_9BURK</name>
<evidence type="ECO:0000313" key="3">
    <source>
        <dbReference type="EMBL" id="PWK33830.1"/>
    </source>
</evidence>
<evidence type="ECO:0000259" key="2">
    <source>
        <dbReference type="PROSITE" id="PS51832"/>
    </source>
</evidence>
<dbReference type="SUPFAM" id="SSF46894">
    <property type="entry name" value="C-terminal effector domain of the bipartite response regulators"/>
    <property type="match status" value="1"/>
</dbReference>
<dbReference type="CDD" id="cd06170">
    <property type="entry name" value="LuxR_C_like"/>
    <property type="match status" value="1"/>
</dbReference>
<dbReference type="PRINTS" id="PR00038">
    <property type="entry name" value="HTHLUXR"/>
</dbReference>
<dbReference type="PROSITE" id="PS50043">
    <property type="entry name" value="HTH_LUXR_2"/>
    <property type="match status" value="1"/>
</dbReference>
<reference evidence="3 4" key="1">
    <citation type="submission" date="2018-05" db="EMBL/GenBank/DDBJ databases">
        <title>Genomic Encyclopedia of Type Strains, Phase IV (KMG-V): Genome sequencing to study the core and pangenomes of soil and plant-associated prokaryotes.</title>
        <authorList>
            <person name="Whitman W."/>
        </authorList>
    </citation>
    <scope>NUCLEOTIDE SEQUENCE [LARGE SCALE GENOMIC DNA]</scope>
    <source>
        <strain evidence="3 4">SLV-132</strain>
    </source>
</reference>
<dbReference type="AlphaFoldDB" id="A0A316EPN4"/>
<evidence type="ECO:0000313" key="4">
    <source>
        <dbReference type="Proteomes" id="UP000245754"/>
    </source>
</evidence>
<dbReference type="InterPro" id="IPR000792">
    <property type="entry name" value="Tscrpt_reg_LuxR_C"/>
</dbReference>
<feature type="domain" description="HD-GYP" evidence="2">
    <location>
        <begin position="226"/>
        <end position="429"/>
    </location>
</feature>
<dbReference type="Gene3D" id="1.10.3210.10">
    <property type="entry name" value="Hypothetical protein af1432"/>
    <property type="match status" value="2"/>
</dbReference>
<dbReference type="EMBL" id="QGGT01000003">
    <property type="protein sequence ID" value="PWK33830.1"/>
    <property type="molecule type" value="Genomic_DNA"/>
</dbReference>
<dbReference type="Pfam" id="PF13487">
    <property type="entry name" value="HD_5"/>
    <property type="match status" value="1"/>
</dbReference>
<dbReference type="InterPro" id="IPR037522">
    <property type="entry name" value="HD_GYP_dom"/>
</dbReference>
<proteinExistence type="predicted"/>
<feature type="domain" description="HTH luxR-type" evidence="1">
    <location>
        <begin position="427"/>
        <end position="492"/>
    </location>
</feature>
<dbReference type="InterPro" id="IPR052020">
    <property type="entry name" value="Cyclic_di-GMP/3'3'-cGAMP_PDE"/>
</dbReference>
<evidence type="ECO:0000259" key="1">
    <source>
        <dbReference type="PROSITE" id="PS50043"/>
    </source>
</evidence>
<dbReference type="GO" id="GO:0003677">
    <property type="term" value="F:DNA binding"/>
    <property type="evidence" value="ECO:0007669"/>
    <property type="project" value="InterPro"/>
</dbReference>
<accession>A0A316EPN4</accession>
<dbReference type="Gene3D" id="1.10.10.10">
    <property type="entry name" value="Winged helix-like DNA-binding domain superfamily/Winged helix DNA-binding domain"/>
    <property type="match status" value="1"/>
</dbReference>
<organism evidence="3 4">
    <name type="scientific">Cupriavidus plantarum</name>
    <dbReference type="NCBI Taxonomy" id="942865"/>
    <lineage>
        <taxon>Bacteria</taxon>
        <taxon>Pseudomonadati</taxon>
        <taxon>Pseudomonadota</taxon>
        <taxon>Betaproteobacteria</taxon>
        <taxon>Burkholderiales</taxon>
        <taxon>Burkholderiaceae</taxon>
        <taxon>Cupriavidus</taxon>
    </lineage>
</organism>
<dbReference type="Proteomes" id="UP000245754">
    <property type="component" value="Unassembled WGS sequence"/>
</dbReference>
<dbReference type="PANTHER" id="PTHR45228">
    <property type="entry name" value="CYCLIC DI-GMP PHOSPHODIESTERASE TM_0186-RELATED"/>
    <property type="match status" value="1"/>
</dbReference>
<keyword evidence="4" id="KW-1185">Reference proteome</keyword>
<comment type="caution">
    <text evidence="3">The sequence shown here is derived from an EMBL/GenBank/DDBJ whole genome shotgun (WGS) entry which is preliminary data.</text>
</comment>
<protein>
    <submittedName>
        <fullName evidence="3">LuxR family transcriptional regulator</fullName>
    </submittedName>
</protein>
<dbReference type="PROSITE" id="PS51832">
    <property type="entry name" value="HD_GYP"/>
    <property type="match status" value="1"/>
</dbReference>
<sequence length="494" mass="52493">MKEKIYRGRHPLRVFDVVKALAFVGDLSMGQPTNHSLRTAWLAVRLAHVAELDAAAQAAVCEAALLRWSGCTANAGDFSDVFGDDIAVRVAMLEGRPEAIRPVADVANMGVVLRPLAQIHCEVSAEVGRLLALSSATETTLRHILEAWDGSGQPAQLAGDAVPATVSVVSVAGDIEVLGRTYGTEQALARIRERGDKRYPASLAALAARHAADWLAELEGSSPATLDMALSTPRMALTTPADLIADVIDLKLPWMTGFSRAVAATAAQAFGRLSSDKAAQERVYHAGLLHGLGRASVPIQIWNMTTHLPASAWETLRLVPYWTSRAGQWAGPLGEAATLASFAYERIDGSGYFRGARDRSLSTEARVLAASVAWVAMRSPRPWRAAMPADAAAQQLREDVRAGRLCGEAVDALVSGGAGIARPAADRTETRHLLSPRESDVLRAISRGATNKEAARELNLSPSTVATHVESVFRKLGCTTRAAATLKASAIGLL</sequence>
<dbReference type="GO" id="GO:0006355">
    <property type="term" value="P:regulation of DNA-templated transcription"/>
    <property type="evidence" value="ECO:0007669"/>
    <property type="project" value="InterPro"/>
</dbReference>
<dbReference type="RefSeq" id="WP_109583920.1">
    <property type="nucleotide sequence ID" value="NZ_QGGT01000003.1"/>
</dbReference>
<dbReference type="Pfam" id="PF00196">
    <property type="entry name" value="GerE"/>
    <property type="match status" value="1"/>
</dbReference>
<dbReference type="InterPro" id="IPR036388">
    <property type="entry name" value="WH-like_DNA-bd_sf"/>
</dbReference>
<gene>
    <name evidence="3" type="ORF">C7419_103149</name>
</gene>
<dbReference type="SMART" id="SM00421">
    <property type="entry name" value="HTH_LUXR"/>
    <property type="match status" value="1"/>
</dbReference>
<dbReference type="InterPro" id="IPR016032">
    <property type="entry name" value="Sig_transdc_resp-reg_C-effctor"/>
</dbReference>